<evidence type="ECO:0000256" key="6">
    <source>
        <dbReference type="ARBA" id="ARBA00022603"/>
    </source>
</evidence>
<evidence type="ECO:0000256" key="4">
    <source>
        <dbReference type="ARBA" id="ARBA00017788"/>
    </source>
</evidence>
<dbReference type="EMBL" id="JANBQB010000012">
    <property type="protein sequence ID" value="KAJ1984713.1"/>
    <property type="molecule type" value="Genomic_DNA"/>
</dbReference>
<keyword evidence="9 11" id="KW-0819">tRNA processing</keyword>
<gene>
    <name evidence="12" type="primary">TRM44</name>
    <name evidence="12" type="ORF">H4R34_000475</name>
</gene>
<organism evidence="12 13">
    <name type="scientific">Dimargaris verticillata</name>
    <dbReference type="NCBI Taxonomy" id="2761393"/>
    <lineage>
        <taxon>Eukaryota</taxon>
        <taxon>Fungi</taxon>
        <taxon>Fungi incertae sedis</taxon>
        <taxon>Zoopagomycota</taxon>
        <taxon>Kickxellomycotina</taxon>
        <taxon>Dimargaritomycetes</taxon>
        <taxon>Dimargaritales</taxon>
        <taxon>Dimargaritaceae</taxon>
        <taxon>Dimargaris</taxon>
    </lineage>
</organism>
<comment type="catalytic activity">
    <reaction evidence="10 11">
        <text>uridine(44) in tRNA(Ser) + S-adenosyl-L-methionine = 2'-O-methyluridine(44) in tRNA(Ser) + S-adenosyl-L-homocysteine + H(+)</text>
        <dbReference type="Rhea" id="RHEA:43100"/>
        <dbReference type="Rhea" id="RHEA-COMP:10339"/>
        <dbReference type="Rhea" id="RHEA-COMP:10340"/>
        <dbReference type="ChEBI" id="CHEBI:15378"/>
        <dbReference type="ChEBI" id="CHEBI:57856"/>
        <dbReference type="ChEBI" id="CHEBI:59789"/>
        <dbReference type="ChEBI" id="CHEBI:65315"/>
        <dbReference type="ChEBI" id="CHEBI:74478"/>
        <dbReference type="EC" id="2.1.1.211"/>
    </reaction>
</comment>
<comment type="caution">
    <text evidence="12">The sequence shown here is derived from an EMBL/GenBank/DDBJ whole genome shotgun (WGS) entry which is preliminary data.</text>
</comment>
<keyword evidence="13" id="KW-1185">Reference proteome</keyword>
<evidence type="ECO:0000256" key="8">
    <source>
        <dbReference type="ARBA" id="ARBA00022691"/>
    </source>
</evidence>
<evidence type="ECO:0000256" key="3">
    <source>
        <dbReference type="ARBA" id="ARBA00012795"/>
    </source>
</evidence>
<evidence type="ECO:0000256" key="1">
    <source>
        <dbReference type="ARBA" id="ARBA00004496"/>
    </source>
</evidence>
<evidence type="ECO:0000313" key="13">
    <source>
        <dbReference type="Proteomes" id="UP001151582"/>
    </source>
</evidence>
<comment type="similarity">
    <text evidence="2 11">Belongs to the TRM44 family.</text>
</comment>
<dbReference type="Pfam" id="PF07757">
    <property type="entry name" value="AdoMet_MTase"/>
    <property type="match status" value="1"/>
</dbReference>
<evidence type="ECO:0000256" key="11">
    <source>
        <dbReference type="RuleBase" id="RU368004"/>
    </source>
</evidence>
<keyword evidence="7 11" id="KW-0808">Transferase</keyword>
<dbReference type="OrthoDB" id="10047021at2759"/>
<dbReference type="PANTHER" id="PTHR21210:SF0">
    <property type="entry name" value="TRNA (URACIL-O(2)-)-METHYLTRANSFERASE-RELATED"/>
    <property type="match status" value="1"/>
</dbReference>
<dbReference type="EC" id="2.1.1.211" evidence="3 11"/>
<dbReference type="AlphaFoldDB" id="A0A9W8BBR5"/>
<reference evidence="12" key="1">
    <citation type="submission" date="2022-07" db="EMBL/GenBank/DDBJ databases">
        <title>Phylogenomic reconstructions and comparative analyses of Kickxellomycotina fungi.</title>
        <authorList>
            <person name="Reynolds N.K."/>
            <person name="Stajich J.E."/>
            <person name="Barry K."/>
            <person name="Grigoriev I.V."/>
            <person name="Crous P."/>
            <person name="Smith M.E."/>
        </authorList>
    </citation>
    <scope>NUCLEOTIDE SEQUENCE</scope>
    <source>
        <strain evidence="12">RSA 567</strain>
    </source>
</reference>
<evidence type="ECO:0000256" key="9">
    <source>
        <dbReference type="ARBA" id="ARBA00022694"/>
    </source>
</evidence>
<dbReference type="GO" id="GO:0141101">
    <property type="term" value="F:tRNA(Ser) (uridine(44)-2'-O-)-methyltransferase activity"/>
    <property type="evidence" value="ECO:0007669"/>
    <property type="project" value="UniProtKB-EC"/>
</dbReference>
<dbReference type="GO" id="GO:0005737">
    <property type="term" value="C:cytoplasm"/>
    <property type="evidence" value="ECO:0007669"/>
    <property type="project" value="UniProtKB-SubCell"/>
</dbReference>
<dbReference type="PANTHER" id="PTHR21210">
    <property type="entry name" value="TRNA (URACIL-O(2)-)-METHYLTRANSFERASE-RELATED"/>
    <property type="match status" value="1"/>
</dbReference>
<dbReference type="GO" id="GO:0030488">
    <property type="term" value="P:tRNA methylation"/>
    <property type="evidence" value="ECO:0007669"/>
    <property type="project" value="UniProtKB-UniRule"/>
</dbReference>
<keyword evidence="8 11" id="KW-0949">S-adenosyl-L-methionine</keyword>
<evidence type="ECO:0000256" key="5">
    <source>
        <dbReference type="ARBA" id="ARBA00022490"/>
    </source>
</evidence>
<evidence type="ECO:0000256" key="2">
    <source>
        <dbReference type="ARBA" id="ARBA00009056"/>
    </source>
</evidence>
<proteinExistence type="inferred from homology"/>
<protein>
    <recommendedName>
        <fullName evidence="4 11">tRNA (uracil-O(2)-)-methyltransferase</fullName>
        <ecNumber evidence="3 11">2.1.1.211</ecNumber>
    </recommendedName>
</protein>
<keyword evidence="6 11" id="KW-0489">Methyltransferase</keyword>
<keyword evidence="5 11" id="KW-0963">Cytoplasm</keyword>
<dbReference type="InterPro" id="IPR011671">
    <property type="entry name" value="tRNA_uracil_MeTrfase"/>
</dbReference>
<evidence type="ECO:0000256" key="7">
    <source>
        <dbReference type="ARBA" id="ARBA00022679"/>
    </source>
</evidence>
<dbReference type="Proteomes" id="UP001151582">
    <property type="component" value="Unassembled WGS sequence"/>
</dbReference>
<sequence length="547" mass="62222">MAIARCPSTPVLLAAVKFHRTVALNAGPRWSLAMATNDPAESRRVELIRRYHPTFYCDGPASKAPASPSVIPAIAHISTTLLPPVRQWRVFAECPTPVGPQAFLQVMEEWIQNPNLVLPPVAKAEIVHDNCVSSASRSATDPPPTHELPTQQPMTLIRQTTRQLLPKRATHDAIITEQVRVYQGPAETRVEFSPCVARGEQGMADLPFYYPKFASFAYAYRAHPLSQLSEDPEVADRGQLRIEFFMPPQQSIALTAKEEFVWQQLLRKLHKWCVAAMTGYRKRGQHDQLVAKEQYLAMYRQMKADYGALWVSTWPEKTDAAKFIYEDIGIASWLLCLWQQCIPPSVQATGARKFMDLGCGNGFLVHLLVSKGYQGWGLDQAHRKIWSMYGPSTHLIAETLYPMAARYPDTEWFIGNHADELVPWVPIIAARSHYHAKVVVIPCCLYELSGQKYNHTQPGRTRYQVYLDYISQIMETCGFIVEREQLRIPSTKNIALVGRRRTFNKDDTKQHERVLQAIDALVAKVPHFTPRVPDRVKQLLRQTNHRH</sequence>
<name>A0A9W8BBR5_9FUNG</name>
<comment type="function">
    <text evidence="11">Adenosyl-L-methionine (AdoMet)-dependent tRNA (uracil-O(2)-)-methyltransferase.</text>
</comment>
<accession>A0A9W8BBR5</accession>
<comment type="subcellular location">
    <subcellularLocation>
        <location evidence="1 11">Cytoplasm</location>
    </subcellularLocation>
</comment>
<evidence type="ECO:0000313" key="12">
    <source>
        <dbReference type="EMBL" id="KAJ1984713.1"/>
    </source>
</evidence>
<evidence type="ECO:0000256" key="10">
    <source>
        <dbReference type="ARBA" id="ARBA00047957"/>
    </source>
</evidence>